<dbReference type="EMBL" id="QNRR01000004">
    <property type="protein sequence ID" value="RBP44496.1"/>
    <property type="molecule type" value="Genomic_DNA"/>
</dbReference>
<dbReference type="InterPro" id="IPR006311">
    <property type="entry name" value="TAT_signal"/>
</dbReference>
<evidence type="ECO:0000313" key="3">
    <source>
        <dbReference type="Proteomes" id="UP000253426"/>
    </source>
</evidence>
<dbReference type="PROSITE" id="PS51318">
    <property type="entry name" value="TAT"/>
    <property type="match status" value="1"/>
</dbReference>
<sequence length="559" mass="62821">MPPLSRRHFLTRTASATTAAALAGHHAFSLTPATAANVASGPGRKAPFKVLYSNDATNITSCIAPWRTKGAPLRKEMIEATVDEVAGTGVDAHFLQPGLGMVPMWPSKVIPLKEHYEWIQQRYGTGPDSFGNFVLRGGDVVQVFLDRCKARGQAGFISVRLNDAHHKERAGFEPKDKPGASIGMSVTRHYVAHPEYWLREKSEKGRGYDLVQNWAEREVRVHKFKLIEELCENYDLDGIELDFMRFYNFFRPEETKQAQRRDIMTSFVSDVRALLDRTERNGKRRWLCARVPAILKAHDPLGIHLPSMVAAGLDMVNLSVSYFTVQQTDLAAIRASIPDASVYHELCHSIWNGTKLTPGYDTFSFRRTTKEQYHTTAHLAYARGADGVSAFNFAYYREHGGPGRGPFSEPPFEVFNKIADRQWLAQQPQHWFLAPGWNNPFVRPPILPRKVETGETAVFTLDLAPPKDGWQRDGRLRLQLAPEFPTCKWKAFINGTELAANALVAEPFPNPYPSMLGTPAQMRAWTVPAALLVDGKNKIEFTLESGEAMEMDYFDLAMV</sequence>
<dbReference type="InterPro" id="IPR017853">
    <property type="entry name" value="GH"/>
</dbReference>
<evidence type="ECO:0008006" key="4">
    <source>
        <dbReference type="Google" id="ProtNLM"/>
    </source>
</evidence>
<gene>
    <name evidence="2" type="ORF">DES53_104317</name>
</gene>
<protein>
    <recommendedName>
        <fullName evidence="4">Glycosyl hydrolase-like 10 domain-containing protein</fullName>
    </recommendedName>
</protein>
<organism evidence="2 3">
    <name type="scientific">Roseimicrobium gellanilyticum</name>
    <dbReference type="NCBI Taxonomy" id="748857"/>
    <lineage>
        <taxon>Bacteria</taxon>
        <taxon>Pseudomonadati</taxon>
        <taxon>Verrucomicrobiota</taxon>
        <taxon>Verrucomicrobiia</taxon>
        <taxon>Verrucomicrobiales</taxon>
        <taxon>Verrucomicrobiaceae</taxon>
        <taxon>Roseimicrobium</taxon>
    </lineage>
</organism>
<name>A0A366HNY5_9BACT</name>
<keyword evidence="1" id="KW-0732">Signal</keyword>
<evidence type="ECO:0000313" key="2">
    <source>
        <dbReference type="EMBL" id="RBP44496.1"/>
    </source>
</evidence>
<feature type="chain" id="PRO_5016586415" description="Glycosyl hydrolase-like 10 domain-containing protein" evidence="1">
    <location>
        <begin position="36"/>
        <end position="559"/>
    </location>
</feature>
<dbReference type="RefSeq" id="WP_113958893.1">
    <property type="nucleotide sequence ID" value="NZ_QNRR01000004.1"/>
</dbReference>
<dbReference type="Proteomes" id="UP000253426">
    <property type="component" value="Unassembled WGS sequence"/>
</dbReference>
<comment type="caution">
    <text evidence="2">The sequence shown here is derived from an EMBL/GenBank/DDBJ whole genome shotgun (WGS) entry which is preliminary data.</text>
</comment>
<dbReference type="SUPFAM" id="SSF51445">
    <property type="entry name" value="(Trans)glycosidases"/>
    <property type="match status" value="1"/>
</dbReference>
<dbReference type="AlphaFoldDB" id="A0A366HNY5"/>
<evidence type="ECO:0000256" key="1">
    <source>
        <dbReference type="SAM" id="SignalP"/>
    </source>
</evidence>
<keyword evidence="3" id="KW-1185">Reference proteome</keyword>
<feature type="signal peptide" evidence="1">
    <location>
        <begin position="1"/>
        <end position="35"/>
    </location>
</feature>
<proteinExistence type="predicted"/>
<accession>A0A366HNY5</accession>
<dbReference type="OrthoDB" id="199992at2"/>
<reference evidence="2 3" key="1">
    <citation type="submission" date="2018-06" db="EMBL/GenBank/DDBJ databases">
        <title>Genomic Encyclopedia of Type Strains, Phase IV (KMG-IV): sequencing the most valuable type-strain genomes for metagenomic binning, comparative biology and taxonomic classification.</title>
        <authorList>
            <person name="Goeker M."/>
        </authorList>
    </citation>
    <scope>NUCLEOTIDE SEQUENCE [LARGE SCALE GENOMIC DNA]</scope>
    <source>
        <strain evidence="2 3">DSM 25532</strain>
    </source>
</reference>